<dbReference type="AlphaFoldDB" id="A0A964XRW7"/>
<gene>
    <name evidence="1" type="ORF">EBV32_05620</name>
</gene>
<sequence>MRLENFLPRTSEHKSFLSHFLAKKMKTAIQEVFNELEQMYPSLFDVHTEKGRTFINNFHKFLELEKQQIIEAHGNKKRNSSGVTNYEYTYTGEDYYNEKFNGIKIRK</sequence>
<accession>A0A964XRW7</accession>
<protein>
    <submittedName>
        <fullName evidence="1">Uncharacterized protein</fullName>
    </submittedName>
</protein>
<dbReference type="EMBL" id="RGET01000161">
    <property type="protein sequence ID" value="NBN88545.1"/>
    <property type="molecule type" value="Genomic_DNA"/>
</dbReference>
<name>A0A964XRW7_9PROT</name>
<organism evidence="1 2">
    <name type="scientific">Candidatus Fonsibacter lacus</name>
    <dbReference type="NCBI Taxonomy" id="2576439"/>
    <lineage>
        <taxon>Bacteria</taxon>
        <taxon>Pseudomonadati</taxon>
        <taxon>Pseudomonadota</taxon>
        <taxon>Alphaproteobacteria</taxon>
        <taxon>Candidatus Pelagibacterales</taxon>
        <taxon>Candidatus Pelagibacterales incertae sedis</taxon>
        <taxon>Candidatus Fonsibacter</taxon>
    </lineage>
</organism>
<reference evidence="1" key="1">
    <citation type="submission" date="2018-10" db="EMBL/GenBank/DDBJ databases">
        <title>Iterative Subtractive Binning of Freshwater Chronoseries Metagenomes Recovers Nearly Complete Genomes from over Four Hundred Novel Species.</title>
        <authorList>
            <person name="Rodriguez-R L.M."/>
            <person name="Tsementzi D."/>
            <person name="Luo C."/>
            <person name="Konstantinidis K.T."/>
        </authorList>
    </citation>
    <scope>NUCLEOTIDE SEQUENCE</scope>
    <source>
        <strain evidence="1">WB7_6_001</strain>
    </source>
</reference>
<evidence type="ECO:0000313" key="1">
    <source>
        <dbReference type="EMBL" id="NBN88545.1"/>
    </source>
</evidence>
<dbReference type="Proteomes" id="UP000713222">
    <property type="component" value="Unassembled WGS sequence"/>
</dbReference>
<evidence type="ECO:0000313" key="2">
    <source>
        <dbReference type="Proteomes" id="UP000713222"/>
    </source>
</evidence>
<comment type="caution">
    <text evidence="1">The sequence shown here is derived from an EMBL/GenBank/DDBJ whole genome shotgun (WGS) entry which is preliminary data.</text>
</comment>
<proteinExistence type="predicted"/>